<name>A0A7J6WWM6_THATH</name>
<proteinExistence type="predicted"/>
<sequence length="62" mass="6856">MAKNMSICSDKDEQLVLGNRDSSKCSQCAQKRSALYSNATPKLPATNAQPCQNHNNNHFCQN</sequence>
<dbReference type="EMBL" id="JABWDY010010094">
    <property type="protein sequence ID" value="KAF5200935.1"/>
    <property type="molecule type" value="Genomic_DNA"/>
</dbReference>
<dbReference type="Proteomes" id="UP000554482">
    <property type="component" value="Unassembled WGS sequence"/>
</dbReference>
<dbReference type="AlphaFoldDB" id="A0A7J6WWM6"/>
<comment type="caution">
    <text evidence="1">The sequence shown here is derived from an EMBL/GenBank/DDBJ whole genome shotgun (WGS) entry which is preliminary data.</text>
</comment>
<keyword evidence="2" id="KW-1185">Reference proteome</keyword>
<accession>A0A7J6WWM6</accession>
<evidence type="ECO:0000313" key="1">
    <source>
        <dbReference type="EMBL" id="KAF5200935.1"/>
    </source>
</evidence>
<evidence type="ECO:0000313" key="2">
    <source>
        <dbReference type="Proteomes" id="UP000554482"/>
    </source>
</evidence>
<protein>
    <submittedName>
        <fullName evidence="1">Uncharacterized protein</fullName>
    </submittedName>
</protein>
<gene>
    <name evidence="1" type="ORF">FRX31_009480</name>
</gene>
<reference evidence="1 2" key="1">
    <citation type="submission" date="2020-06" db="EMBL/GenBank/DDBJ databases">
        <title>Transcriptomic and genomic resources for Thalictrum thalictroides and T. hernandezii: Facilitating candidate gene discovery in an emerging model plant lineage.</title>
        <authorList>
            <person name="Arias T."/>
            <person name="Riano-Pachon D.M."/>
            <person name="Di Stilio V.S."/>
        </authorList>
    </citation>
    <scope>NUCLEOTIDE SEQUENCE [LARGE SCALE GENOMIC DNA]</scope>
    <source>
        <strain evidence="2">cv. WT478/WT964</strain>
        <tissue evidence="1">Leaves</tissue>
    </source>
</reference>
<organism evidence="1 2">
    <name type="scientific">Thalictrum thalictroides</name>
    <name type="common">Rue-anemone</name>
    <name type="synonym">Anemone thalictroides</name>
    <dbReference type="NCBI Taxonomy" id="46969"/>
    <lineage>
        <taxon>Eukaryota</taxon>
        <taxon>Viridiplantae</taxon>
        <taxon>Streptophyta</taxon>
        <taxon>Embryophyta</taxon>
        <taxon>Tracheophyta</taxon>
        <taxon>Spermatophyta</taxon>
        <taxon>Magnoliopsida</taxon>
        <taxon>Ranunculales</taxon>
        <taxon>Ranunculaceae</taxon>
        <taxon>Thalictroideae</taxon>
        <taxon>Thalictrum</taxon>
    </lineage>
</organism>